<reference evidence="1" key="1">
    <citation type="journal article" date="2014" name="Front. Microbiol.">
        <title>High frequency of phylogenetically diverse reductive dehalogenase-homologous genes in deep subseafloor sedimentary metagenomes.</title>
        <authorList>
            <person name="Kawai M."/>
            <person name="Futagami T."/>
            <person name="Toyoda A."/>
            <person name="Takaki Y."/>
            <person name="Nishi S."/>
            <person name="Hori S."/>
            <person name="Arai W."/>
            <person name="Tsubouchi T."/>
            <person name="Morono Y."/>
            <person name="Uchiyama I."/>
            <person name="Ito T."/>
            <person name="Fujiyama A."/>
            <person name="Inagaki F."/>
            <person name="Takami H."/>
        </authorList>
    </citation>
    <scope>NUCLEOTIDE SEQUENCE</scope>
    <source>
        <strain evidence="1">Expedition CK06-06</strain>
    </source>
</reference>
<dbReference type="InterPro" id="IPR015424">
    <property type="entry name" value="PyrdxlP-dep_Trfase"/>
</dbReference>
<evidence type="ECO:0000313" key="1">
    <source>
        <dbReference type="EMBL" id="GAI78576.1"/>
    </source>
</evidence>
<dbReference type="AlphaFoldDB" id="X1SHH1"/>
<organism evidence="1">
    <name type="scientific">marine sediment metagenome</name>
    <dbReference type="NCBI Taxonomy" id="412755"/>
    <lineage>
        <taxon>unclassified sequences</taxon>
        <taxon>metagenomes</taxon>
        <taxon>ecological metagenomes</taxon>
    </lineage>
</organism>
<dbReference type="Gene3D" id="3.90.1150.10">
    <property type="entry name" value="Aspartate Aminotransferase, domain 1"/>
    <property type="match status" value="1"/>
</dbReference>
<comment type="caution">
    <text evidence="1">The sequence shown here is derived from an EMBL/GenBank/DDBJ whole genome shotgun (WGS) entry which is preliminary data.</text>
</comment>
<accession>X1SHH1</accession>
<protein>
    <recommendedName>
        <fullName evidence="2">Aspartate aminotransferase family protein</fullName>
    </recommendedName>
</protein>
<dbReference type="EMBL" id="BARW01009286">
    <property type="protein sequence ID" value="GAI78576.1"/>
    <property type="molecule type" value="Genomic_DNA"/>
</dbReference>
<name>X1SHH1_9ZZZZ</name>
<evidence type="ECO:0008006" key="2">
    <source>
        <dbReference type="Google" id="ProtNLM"/>
    </source>
</evidence>
<dbReference type="InterPro" id="IPR015422">
    <property type="entry name" value="PyrdxlP-dep_Trfase_small"/>
</dbReference>
<sequence length="50" mass="5991">MDDSKELITNCTYGTWRAQKEWKKPLYITEAEGVYFYDDAGKRYLDFSSR</sequence>
<gene>
    <name evidence="1" type="ORF">S12H4_18733</name>
</gene>
<feature type="non-terminal residue" evidence="1">
    <location>
        <position position="50"/>
    </location>
</feature>
<proteinExistence type="predicted"/>
<dbReference type="SUPFAM" id="SSF53383">
    <property type="entry name" value="PLP-dependent transferases"/>
    <property type="match status" value="1"/>
</dbReference>